<dbReference type="GO" id="GO:0007094">
    <property type="term" value="P:mitotic spindle assembly checkpoint signaling"/>
    <property type="evidence" value="ECO:0007669"/>
    <property type="project" value="TreeGrafter"/>
</dbReference>
<dbReference type="InterPro" id="IPR040850">
    <property type="entry name" value="Knl1_RWD_C"/>
</dbReference>
<feature type="region of interest" description="Disordered" evidence="2">
    <location>
        <begin position="1029"/>
        <end position="1052"/>
    </location>
</feature>
<feature type="compositionally biased region" description="Low complexity" evidence="2">
    <location>
        <begin position="687"/>
        <end position="707"/>
    </location>
</feature>
<feature type="compositionally biased region" description="Basic and acidic residues" evidence="2">
    <location>
        <begin position="374"/>
        <end position="383"/>
    </location>
</feature>
<gene>
    <name evidence="4" type="ORF">OAory_01001070</name>
</gene>
<feature type="compositionally biased region" description="Basic and acidic residues" evidence="2">
    <location>
        <begin position="914"/>
        <end position="926"/>
    </location>
</feature>
<dbReference type="GO" id="GO:0034501">
    <property type="term" value="P:protein localization to kinetochore"/>
    <property type="evidence" value="ECO:0007669"/>
    <property type="project" value="TreeGrafter"/>
</dbReference>
<dbReference type="PANTHER" id="PTHR28260">
    <property type="entry name" value="SPINDLE POLE BODY COMPONENT SPC105"/>
    <property type="match status" value="1"/>
</dbReference>
<feature type="compositionally biased region" description="Acidic residues" evidence="2">
    <location>
        <begin position="568"/>
        <end position="581"/>
    </location>
</feature>
<feature type="compositionally biased region" description="Acidic residues" evidence="2">
    <location>
        <begin position="595"/>
        <end position="604"/>
    </location>
</feature>
<dbReference type="GO" id="GO:1990758">
    <property type="term" value="P:mitotic sister chromatid biorientation"/>
    <property type="evidence" value="ECO:0007669"/>
    <property type="project" value="TreeGrafter"/>
</dbReference>
<feature type="compositionally biased region" description="Polar residues" evidence="2">
    <location>
        <begin position="719"/>
        <end position="733"/>
    </location>
</feature>
<feature type="compositionally biased region" description="Polar residues" evidence="2">
    <location>
        <begin position="985"/>
        <end position="995"/>
    </location>
</feature>
<dbReference type="OrthoDB" id="5592879at2759"/>
<feature type="compositionally biased region" description="Polar residues" evidence="2">
    <location>
        <begin position="37"/>
        <end position="46"/>
    </location>
</feature>
<feature type="compositionally biased region" description="Low complexity" evidence="2">
    <location>
        <begin position="1"/>
        <end position="12"/>
    </location>
</feature>
<feature type="compositionally biased region" description="Polar residues" evidence="2">
    <location>
        <begin position="646"/>
        <end position="657"/>
    </location>
</feature>
<feature type="compositionally biased region" description="Low complexity" evidence="2">
    <location>
        <begin position="223"/>
        <end position="240"/>
    </location>
</feature>
<evidence type="ECO:0000313" key="4">
    <source>
        <dbReference type="EMBL" id="OOO12358.1"/>
    </source>
</evidence>
<dbReference type="GO" id="GO:0000776">
    <property type="term" value="C:kinetochore"/>
    <property type="evidence" value="ECO:0007669"/>
    <property type="project" value="TreeGrafter"/>
</dbReference>
<dbReference type="SMART" id="SM00787">
    <property type="entry name" value="Spc7"/>
    <property type="match status" value="1"/>
</dbReference>
<evidence type="ECO:0000256" key="1">
    <source>
        <dbReference type="SAM" id="Coils"/>
    </source>
</evidence>
<proteinExistence type="predicted"/>
<organism evidence="4 5">
    <name type="scientific">Aspergillus oryzae</name>
    <name type="common">Yellow koji mold</name>
    <dbReference type="NCBI Taxonomy" id="5062"/>
    <lineage>
        <taxon>Eukaryota</taxon>
        <taxon>Fungi</taxon>
        <taxon>Dikarya</taxon>
        <taxon>Ascomycota</taxon>
        <taxon>Pezizomycotina</taxon>
        <taxon>Eurotiomycetes</taxon>
        <taxon>Eurotiomycetidae</taxon>
        <taxon>Eurotiales</taxon>
        <taxon>Aspergillaceae</taxon>
        <taxon>Aspergillus</taxon>
        <taxon>Aspergillus subgen. Circumdati</taxon>
    </lineage>
</organism>
<sequence length="1544" mass="168708">MASRSDSAGSARPRSRRSIAHVPRSRFTSGVDKENTTTDISSSQPILGSARLAGKDKKSRSKSLGPGGLDALQNSNGNRRKSTTAFPLKSILKPTVPVSPVRNIPSFEETRRRTPARGPQHHEDNEGGGSQGKEGMLINLGTPAQPSGSINESNPFDSFNASSIRDEMAAARERDEKNRRERERKAILEQREARRKSMANRRVSFAPEATLHTWNVVEIPDDSTSSSTSNSTRRASSLTSENQATPAAEQTEPPLSPDAEIESDIAFSPVQYPDLQQLANQPQYGAYDGMEGSQQMSSSPFSGSSADGSEDIGLQAETRDDDEEDDDNSSTSGFDGESTAMSLDDVTAHSAATARSEESNTSSSARLNEALRQAAREAGTKSIDDDENGEMSMEIADQEITGAFQPWIKKGQRQSFDWEDISARHDQENAYPTDHPTRDAGIHDAPSDNGDEDMSMEVTNAIGRIISKPASRRQSTIRRKSSGEETNYGEQTMELTNVVGGIAQPASPAGSTGADSNANEDEEMTMEFTSVVGGLLGKPSTQDEDEDDYGAARSSAQEDSNERNFSEWNEDGAIEDGEDMEITGAVGGILPPNEERDEPEDDDQTAGMEITTAVGRILPSEAEASSKEEAREEMDMELESAERGSSPFQESVRQSPAKSPALFHVATVTSESGSPSLASVRSRHTRQSLGQGSSGTLTSTTPKTSPSENSLAPPKPSTPEVSRPTTPGKTPPSSAKGFRNASPKKLFQPELQESANKRKSPRKSLFGNSATGESTPLFVLQPKSKRRSSGLGIDKEGLGSPKVAAMLDKRRSIGEDSAEFVPQERQQGVRFEDPLKLQEEVDREREEEESREDGHIPPLQGNDRDATTNLRDMISSLTPKKNKIAGRKSLHVGAARGLLGKRPMELDLPDDESDHTPKRLRGREASPVKNIRLPAPPTKDETVGRLGRSPAPPSIERSPAKVSITPTKEPKGSSVIVNPIDDEPTSSNATSTSEPAQEALDRQEESGPEVEPIQLQEFLNMTNIHFMELTTTKRRHTTAPDSAAKRRARLSSEKSSASKFDDCVAAGFCTVPMLELYQHSCRELKSYISEGRQVIRSIETETYAENPPLFREYMTAPPDIRLLMDNQFRNVKTHARLLSKATWYEWRMKLLEGLKDGLNRHVEEMRGDDELLSKHETLLSGVVPALVEKHTSLEEQATSLQQLADEIENCDQDELRDARGKLSSIEEEIASKQKLLEELQAEAQEKANIIEAGAELKAEYLGQIQEAERVKEECRGWSAKEISELKESVHKIERQTGWSIISATSPSSSSAGPLVTMSYRNQLQLSFHPGAFFIDNSNSQPLATKEKLPIELKHSPQGRTKSVGHSSPLSPIGLLVLKSLQNELATIPQSKTAPKQMLHFVAQAWDLVLNLEEEARMLEFCGATKLKLSEIDAKPSLRARCTLLELPSGKGSSEAKNTGARRVDVDFAVKTRVQRGNSGDVGVLAFETDVIASKVYGFGTKNNSGMSEDEMRRLLRKELGEKSEPQLGNGIWSKAVQTLTGTVF</sequence>
<feature type="compositionally biased region" description="Low complexity" evidence="2">
    <location>
        <begin position="292"/>
        <end position="307"/>
    </location>
</feature>
<dbReference type="InterPro" id="IPR033338">
    <property type="entry name" value="Spc105/Spc7"/>
</dbReference>
<feature type="compositionally biased region" description="Polar residues" evidence="2">
    <location>
        <begin position="142"/>
        <end position="163"/>
    </location>
</feature>
<feature type="compositionally biased region" description="Acidic residues" evidence="2">
    <location>
        <begin position="319"/>
        <end position="328"/>
    </location>
</feature>
<evidence type="ECO:0000256" key="2">
    <source>
        <dbReference type="SAM" id="MobiDB-lite"/>
    </source>
</evidence>
<name>A0A1S9DTC4_ASPOZ</name>
<comment type="caution">
    <text evidence="4">The sequence shown here is derived from an EMBL/GenBank/DDBJ whole genome shotgun (WGS) entry which is preliminary data.</text>
</comment>
<feature type="compositionally biased region" description="Polar residues" evidence="2">
    <location>
        <begin position="867"/>
        <end position="879"/>
    </location>
</feature>
<dbReference type="InterPro" id="IPR013253">
    <property type="entry name" value="Spc7_domain"/>
</dbReference>
<feature type="compositionally biased region" description="Basic and acidic residues" evidence="2">
    <location>
        <begin position="164"/>
        <end position="192"/>
    </location>
</feature>
<dbReference type="SMART" id="SM01315">
    <property type="entry name" value="Spc7_N"/>
    <property type="match status" value="1"/>
</dbReference>
<keyword evidence="1" id="KW-0175">Coiled coil</keyword>
<protein>
    <submittedName>
        <fullName evidence="4">Kinetochore Spc7</fullName>
    </submittedName>
</protein>
<feature type="compositionally biased region" description="Polar residues" evidence="2">
    <location>
        <begin position="484"/>
        <end position="495"/>
    </location>
</feature>
<feature type="region of interest" description="Disordered" evidence="2">
    <location>
        <begin position="1"/>
        <end position="391"/>
    </location>
</feature>
<dbReference type="PANTHER" id="PTHR28260:SF1">
    <property type="entry name" value="SPINDLE POLE BODY COMPONENT SPC105"/>
    <property type="match status" value="1"/>
</dbReference>
<dbReference type="Pfam" id="PF08317">
    <property type="entry name" value="Spc7"/>
    <property type="match status" value="1"/>
</dbReference>
<reference evidence="4 5" key="1">
    <citation type="submission" date="2016-10" db="EMBL/GenBank/DDBJ databases">
        <title>Genome sequencing of Aspergillus oryzae BCC7051.</title>
        <authorList>
            <person name="Thammarongtham C."/>
            <person name="Vorapreeda T."/>
            <person name="Nookaew I."/>
            <person name="Srisuk T."/>
            <person name="Land M."/>
            <person name="Jeennor S."/>
            <person name="Laoteng K."/>
        </authorList>
    </citation>
    <scope>NUCLEOTIDE SEQUENCE [LARGE SCALE GENOMIC DNA]</scope>
    <source>
        <strain evidence="4 5">BCC7051</strain>
    </source>
</reference>
<evidence type="ECO:0000259" key="3">
    <source>
        <dbReference type="SMART" id="SM00787"/>
    </source>
</evidence>
<feature type="compositionally biased region" description="Polar residues" evidence="2">
    <location>
        <begin position="667"/>
        <end position="679"/>
    </location>
</feature>
<feature type="compositionally biased region" description="Basic residues" evidence="2">
    <location>
        <begin position="880"/>
        <end position="890"/>
    </location>
</feature>
<dbReference type="Pfam" id="PF18210">
    <property type="entry name" value="Knl1_RWD_C"/>
    <property type="match status" value="1"/>
</dbReference>
<dbReference type="eggNOG" id="ENOG502S20P">
    <property type="taxonomic scope" value="Eukaryota"/>
</dbReference>
<dbReference type="Pfam" id="PF15402">
    <property type="entry name" value="MELT_2"/>
    <property type="match status" value="6"/>
</dbReference>
<feature type="region of interest" description="Disordered" evidence="2">
    <location>
        <begin position="428"/>
        <end position="1010"/>
    </location>
</feature>
<feature type="compositionally biased region" description="Basic and acidic residues" evidence="2">
    <location>
        <begin position="435"/>
        <end position="446"/>
    </location>
</feature>
<evidence type="ECO:0000313" key="5">
    <source>
        <dbReference type="Proteomes" id="UP000190312"/>
    </source>
</evidence>
<dbReference type="VEuPathDB" id="FungiDB:AO090005001543"/>
<dbReference type="EMBL" id="MKZY01000002">
    <property type="protein sequence ID" value="OOO12358.1"/>
    <property type="molecule type" value="Genomic_DNA"/>
</dbReference>
<dbReference type="Proteomes" id="UP000190312">
    <property type="component" value="Unassembled WGS sequence"/>
</dbReference>
<accession>A0A1S9DTC4</accession>
<feature type="compositionally biased region" description="Basic and acidic residues" evidence="2">
    <location>
        <begin position="830"/>
        <end position="844"/>
    </location>
</feature>
<feature type="domain" description="Spc7 kinetochore protein" evidence="3">
    <location>
        <begin position="1000"/>
        <end position="1328"/>
    </location>
</feature>
<feature type="coiled-coil region" evidence="1">
    <location>
        <begin position="1193"/>
        <end position="1252"/>
    </location>
</feature>